<feature type="region of interest" description="Disordered" evidence="1">
    <location>
        <begin position="158"/>
        <end position="177"/>
    </location>
</feature>
<protein>
    <recommendedName>
        <fullName evidence="4">Fibronectin type-III domain-containing protein</fullName>
    </recommendedName>
</protein>
<name>A0A846WEA4_9ACTN</name>
<dbReference type="Proteomes" id="UP000563898">
    <property type="component" value="Unassembled WGS sequence"/>
</dbReference>
<comment type="caution">
    <text evidence="2">The sequence shown here is derived from an EMBL/GenBank/DDBJ whole genome shotgun (WGS) entry which is preliminary data.</text>
</comment>
<evidence type="ECO:0000313" key="2">
    <source>
        <dbReference type="EMBL" id="NKY00155.1"/>
    </source>
</evidence>
<evidence type="ECO:0008006" key="4">
    <source>
        <dbReference type="Google" id="ProtNLM"/>
    </source>
</evidence>
<sequence>MEPFVGNDYRKRVLAAVERRGGVEESDPFELYDIPIAEAATLSDPEVAARIDEVWAFWQKQRDHPKYRMLVEHLVAEHGDRSAPLRESVRRVTLARSVQARRTELDEQRYQLLDSAIERLVARYGGIPEGKRAGLDEIGAMGGLSTDEVATRLRRHRVVSDTPSGATASTPAAPQTLSAHKLSQITELLTEFSRRRSGPPAHTLLAVLDLTTDNAADRGEIRLRVDGMRHRARELPAGRMRAIVDELLIDIAEILLGPVEVTVAYLASVTDRVTEHLRPRIRAAILVEDRLHPDDHQFMLDEARGLGLGTRDARRLIATIAAEYGGAVEEPAPAPAPAPAAPAPTPHTPAAVDWQRELRSARQALRKGRPEEARRRCAQARAAAGDDPTALRQIDAVADEAQRTLDATDPPPEPAPAPGPPPAASAEPPPAAPSQVRAEAVDGTVRVSWEPSPTAGVSYRVTRVEPNGRRQVVGRTSETALDDGGVGTATPLPTYEVTATRAGVHSDVAISGNPPPPPRPPAPAPTTPTAPTTPPTDDLPAVTDVRVDGDRVIFAWPDGVTEALVVIRADAPPQSPTDPAAWAKKITNTRYAIDGGFAIPGSIARPGHIAVAACRRDGSGALTVAAAFGPRARAALPATNTNPRP</sequence>
<dbReference type="RefSeq" id="WP_006372511.1">
    <property type="nucleotide sequence ID" value="NZ_JAAXPC010000001.1"/>
</dbReference>
<dbReference type="EMBL" id="JAAXPC010000001">
    <property type="protein sequence ID" value="NKY00155.1"/>
    <property type="molecule type" value="Genomic_DNA"/>
</dbReference>
<dbReference type="Gene3D" id="2.60.40.10">
    <property type="entry name" value="Immunoglobulins"/>
    <property type="match status" value="1"/>
</dbReference>
<feature type="compositionally biased region" description="Pro residues" evidence="1">
    <location>
        <begin position="409"/>
        <end position="432"/>
    </location>
</feature>
<gene>
    <name evidence="2" type="ORF">HGA05_00985</name>
</gene>
<dbReference type="InterPro" id="IPR013783">
    <property type="entry name" value="Ig-like_fold"/>
</dbReference>
<dbReference type="InterPro" id="IPR036116">
    <property type="entry name" value="FN3_sf"/>
</dbReference>
<dbReference type="SUPFAM" id="SSF49265">
    <property type="entry name" value="Fibronectin type III"/>
    <property type="match status" value="1"/>
</dbReference>
<feature type="region of interest" description="Disordered" evidence="1">
    <location>
        <begin position="362"/>
        <end position="391"/>
    </location>
</feature>
<feature type="region of interest" description="Disordered" evidence="1">
    <location>
        <begin position="508"/>
        <end position="541"/>
    </location>
</feature>
<feature type="region of interest" description="Disordered" evidence="1">
    <location>
        <begin position="405"/>
        <end position="440"/>
    </location>
</feature>
<organism evidence="2 3">
    <name type="scientific">Gordonia polyisoprenivorans</name>
    <dbReference type="NCBI Taxonomy" id="84595"/>
    <lineage>
        <taxon>Bacteria</taxon>
        <taxon>Bacillati</taxon>
        <taxon>Actinomycetota</taxon>
        <taxon>Actinomycetes</taxon>
        <taxon>Mycobacteriales</taxon>
        <taxon>Gordoniaceae</taxon>
        <taxon>Gordonia</taxon>
    </lineage>
</organism>
<evidence type="ECO:0000313" key="3">
    <source>
        <dbReference type="Proteomes" id="UP000563898"/>
    </source>
</evidence>
<feature type="region of interest" description="Disordered" evidence="1">
    <location>
        <begin position="329"/>
        <end position="349"/>
    </location>
</feature>
<feature type="compositionally biased region" description="Pro residues" evidence="1">
    <location>
        <begin position="513"/>
        <end position="534"/>
    </location>
</feature>
<evidence type="ECO:0000256" key="1">
    <source>
        <dbReference type="SAM" id="MobiDB-lite"/>
    </source>
</evidence>
<accession>A0A846WEA4</accession>
<dbReference type="GO" id="GO:0005975">
    <property type="term" value="P:carbohydrate metabolic process"/>
    <property type="evidence" value="ECO:0007669"/>
    <property type="project" value="UniProtKB-ARBA"/>
</dbReference>
<dbReference type="AlphaFoldDB" id="A0A846WEA4"/>
<proteinExistence type="predicted"/>
<reference evidence="2 3" key="1">
    <citation type="submission" date="2020-04" db="EMBL/GenBank/DDBJ databases">
        <title>MicrobeNet Type strains.</title>
        <authorList>
            <person name="Nicholson A.C."/>
        </authorList>
    </citation>
    <scope>NUCLEOTIDE SEQUENCE [LARGE SCALE GENOMIC DNA]</scope>
    <source>
        <strain evidence="2 3">ATCC BAA-14</strain>
    </source>
</reference>
<feature type="compositionally biased region" description="Pro residues" evidence="1">
    <location>
        <begin position="332"/>
        <end position="347"/>
    </location>
</feature>
<feature type="compositionally biased region" description="Low complexity" evidence="1">
    <location>
        <begin position="160"/>
        <end position="177"/>
    </location>
</feature>